<dbReference type="PRINTS" id="PR00080">
    <property type="entry name" value="SDRFAMILY"/>
</dbReference>
<keyword evidence="4" id="KW-1185">Reference proteome</keyword>
<evidence type="ECO:0000256" key="2">
    <source>
        <dbReference type="ARBA" id="ARBA00023002"/>
    </source>
</evidence>
<gene>
    <name evidence="3" type="ORF">GCM10011517_27620</name>
</gene>
<dbReference type="Pfam" id="PF13561">
    <property type="entry name" value="adh_short_C2"/>
    <property type="match status" value="1"/>
</dbReference>
<evidence type="ECO:0000256" key="1">
    <source>
        <dbReference type="ARBA" id="ARBA00006484"/>
    </source>
</evidence>
<dbReference type="SUPFAM" id="SSF51735">
    <property type="entry name" value="NAD(P)-binding Rossmann-fold domains"/>
    <property type="match status" value="1"/>
</dbReference>
<accession>A0A917AL16</accession>
<sequence>MSGMFDLSGKSAMVTGCSRGLGRAMAEALAAAGADIVGVSSSLDADSEVARAVRAMGREFSAHRCDFSDRADVRRFAKQVMADEYVPDILVNNAGILKRKPAVDHDDALWDQVIDVDLSSQFVLTREIGRGMVARGSGKIIFTASVLSFQGGLFVPGYAAAKGGVVQLAKALANEWAAQGVNVNAIAPGYVETEMTGELRGDQDRADAILARIPQGRWARPDDFAGPVVFLASSASDYVNGTVLTVDGGWMGR</sequence>
<reference evidence="3" key="1">
    <citation type="journal article" date="2014" name="Int. J. Syst. Evol. Microbiol.">
        <title>Complete genome sequence of Corynebacterium casei LMG S-19264T (=DSM 44701T), isolated from a smear-ripened cheese.</title>
        <authorList>
            <consortium name="US DOE Joint Genome Institute (JGI-PGF)"/>
            <person name="Walter F."/>
            <person name="Albersmeier A."/>
            <person name="Kalinowski J."/>
            <person name="Ruckert C."/>
        </authorList>
    </citation>
    <scope>NUCLEOTIDE SEQUENCE</scope>
    <source>
        <strain evidence="3">CGMCC 1.16012</strain>
    </source>
</reference>
<evidence type="ECO:0000313" key="4">
    <source>
        <dbReference type="Proteomes" id="UP000606730"/>
    </source>
</evidence>
<dbReference type="AlphaFoldDB" id="A0A917AL16"/>
<dbReference type="PANTHER" id="PTHR42760:SF5">
    <property type="entry name" value="2-DEHYDRO-3-DEOXY-D-GLUCONATE 5-DEHYDROGENASE"/>
    <property type="match status" value="1"/>
</dbReference>
<dbReference type="InterPro" id="IPR002347">
    <property type="entry name" value="SDR_fam"/>
</dbReference>
<evidence type="ECO:0000313" key="3">
    <source>
        <dbReference type="EMBL" id="GGE58382.1"/>
    </source>
</evidence>
<keyword evidence="2" id="KW-0560">Oxidoreductase</keyword>
<dbReference type="OrthoDB" id="9796652at2"/>
<dbReference type="Gene3D" id="3.40.50.720">
    <property type="entry name" value="NAD(P)-binding Rossmann-like Domain"/>
    <property type="match status" value="1"/>
</dbReference>
<dbReference type="Proteomes" id="UP000606730">
    <property type="component" value="Unassembled WGS sequence"/>
</dbReference>
<protein>
    <submittedName>
        <fullName evidence="3">2-deoxy-D-gluconate 3-dehydrogenase</fullName>
    </submittedName>
</protein>
<dbReference type="PRINTS" id="PR00081">
    <property type="entry name" value="GDHRDH"/>
</dbReference>
<dbReference type="InterPro" id="IPR020904">
    <property type="entry name" value="Sc_DH/Rdtase_CS"/>
</dbReference>
<dbReference type="EMBL" id="BMKN01000002">
    <property type="protein sequence ID" value="GGE58382.1"/>
    <property type="molecule type" value="Genomic_DNA"/>
</dbReference>
<dbReference type="PANTHER" id="PTHR42760">
    <property type="entry name" value="SHORT-CHAIN DEHYDROGENASES/REDUCTASES FAMILY MEMBER"/>
    <property type="match status" value="1"/>
</dbReference>
<dbReference type="RefSeq" id="WP_095594631.1">
    <property type="nucleotide sequence ID" value="NZ_BMKN01000002.1"/>
</dbReference>
<dbReference type="InterPro" id="IPR036291">
    <property type="entry name" value="NAD(P)-bd_dom_sf"/>
</dbReference>
<dbReference type="FunFam" id="3.40.50.720:FF:000173">
    <property type="entry name" value="3-oxoacyl-[acyl-carrier protein] reductase"/>
    <property type="match status" value="1"/>
</dbReference>
<organism evidence="3 4">
    <name type="scientific">Actibacterium pelagium</name>
    <dbReference type="NCBI Taxonomy" id="2029103"/>
    <lineage>
        <taxon>Bacteria</taxon>
        <taxon>Pseudomonadati</taxon>
        <taxon>Pseudomonadota</taxon>
        <taxon>Alphaproteobacteria</taxon>
        <taxon>Rhodobacterales</taxon>
        <taxon>Roseobacteraceae</taxon>
        <taxon>Actibacterium</taxon>
    </lineage>
</organism>
<comment type="caution">
    <text evidence="3">The sequence shown here is derived from an EMBL/GenBank/DDBJ whole genome shotgun (WGS) entry which is preliminary data.</text>
</comment>
<dbReference type="GO" id="GO:0016616">
    <property type="term" value="F:oxidoreductase activity, acting on the CH-OH group of donors, NAD or NADP as acceptor"/>
    <property type="evidence" value="ECO:0007669"/>
    <property type="project" value="TreeGrafter"/>
</dbReference>
<comment type="similarity">
    <text evidence="1">Belongs to the short-chain dehydrogenases/reductases (SDR) family.</text>
</comment>
<proteinExistence type="inferred from homology"/>
<name>A0A917AL16_9RHOB</name>
<dbReference type="PROSITE" id="PS00061">
    <property type="entry name" value="ADH_SHORT"/>
    <property type="match status" value="1"/>
</dbReference>
<reference evidence="3" key="2">
    <citation type="submission" date="2020-09" db="EMBL/GenBank/DDBJ databases">
        <authorList>
            <person name="Sun Q."/>
            <person name="Zhou Y."/>
        </authorList>
    </citation>
    <scope>NUCLEOTIDE SEQUENCE</scope>
    <source>
        <strain evidence="3">CGMCC 1.16012</strain>
    </source>
</reference>